<evidence type="ECO:0000313" key="1">
    <source>
        <dbReference type="EMBL" id="RUS25039.1"/>
    </source>
</evidence>
<name>A0A433Q5I3_9FUNG</name>
<protein>
    <submittedName>
        <fullName evidence="1">Uncharacterized protein</fullName>
    </submittedName>
</protein>
<accession>A0A433Q5I3</accession>
<proteinExistence type="predicted"/>
<dbReference type="AlphaFoldDB" id="A0A433Q5I3"/>
<comment type="caution">
    <text evidence="1">The sequence shown here is derived from an EMBL/GenBank/DDBJ whole genome shotgun (WGS) entry which is preliminary data.</text>
</comment>
<evidence type="ECO:0000313" key="2">
    <source>
        <dbReference type="Proteomes" id="UP000274822"/>
    </source>
</evidence>
<reference evidence="1 2" key="1">
    <citation type="journal article" date="2018" name="New Phytol.">
        <title>Phylogenomics of Endogonaceae and evolution of mycorrhizas within Mucoromycota.</title>
        <authorList>
            <person name="Chang Y."/>
            <person name="Desiro A."/>
            <person name="Na H."/>
            <person name="Sandor L."/>
            <person name="Lipzen A."/>
            <person name="Clum A."/>
            <person name="Barry K."/>
            <person name="Grigoriev I.V."/>
            <person name="Martin F.M."/>
            <person name="Stajich J.E."/>
            <person name="Smith M.E."/>
            <person name="Bonito G."/>
            <person name="Spatafora J.W."/>
        </authorList>
    </citation>
    <scope>NUCLEOTIDE SEQUENCE [LARGE SCALE GENOMIC DNA]</scope>
    <source>
        <strain evidence="1 2">AD002</strain>
    </source>
</reference>
<sequence length="111" mass="13016">MTMHSSNPDFIYIVTNKVSTKRENFNEFFIKFSPYQPTHAADNPKVKKNSVLIRFSLRSQTRQSDRDRLLKARQCAGLQMSLDGAFLIMAGKYKLHVWKVDHDTKKFEFKT</sequence>
<gene>
    <name evidence="1" type="ORF">BC938DRAFT_472711</name>
</gene>
<dbReference type="Proteomes" id="UP000274822">
    <property type="component" value="Unassembled WGS sequence"/>
</dbReference>
<organism evidence="1 2">
    <name type="scientific">Jimgerdemannia flammicorona</name>
    <dbReference type="NCBI Taxonomy" id="994334"/>
    <lineage>
        <taxon>Eukaryota</taxon>
        <taxon>Fungi</taxon>
        <taxon>Fungi incertae sedis</taxon>
        <taxon>Mucoromycota</taxon>
        <taxon>Mucoromycotina</taxon>
        <taxon>Endogonomycetes</taxon>
        <taxon>Endogonales</taxon>
        <taxon>Endogonaceae</taxon>
        <taxon>Jimgerdemannia</taxon>
    </lineage>
</organism>
<dbReference type="EMBL" id="RBNJ01014146">
    <property type="protein sequence ID" value="RUS25039.1"/>
    <property type="molecule type" value="Genomic_DNA"/>
</dbReference>
<keyword evidence="2" id="KW-1185">Reference proteome</keyword>